<dbReference type="Proteomes" id="UP000032300">
    <property type="component" value="Chromosome"/>
</dbReference>
<dbReference type="KEGG" id="sphi:TS85_02020"/>
<gene>
    <name evidence="1" type="ORF">TS85_02020</name>
</gene>
<reference evidence="1 2" key="1">
    <citation type="journal article" date="2015" name="Int. J. Syst. Evol. Microbiol.">
        <title>Sphingomonas hengshuiensis sp. nov., isolated from lake wetland.</title>
        <authorList>
            <person name="Wei S."/>
            <person name="Wang T."/>
            <person name="Liu H."/>
            <person name="Zhang C."/>
            <person name="Guo J."/>
            <person name="Wang Q."/>
            <person name="Liang K."/>
            <person name="Zhang Z."/>
        </authorList>
    </citation>
    <scope>NUCLEOTIDE SEQUENCE [LARGE SCALE GENOMIC DNA]</scope>
    <source>
        <strain evidence="1 2">WHSC-8</strain>
    </source>
</reference>
<reference evidence="1 2" key="2">
    <citation type="submission" date="2015-02" db="EMBL/GenBank/DDBJ databases">
        <title>The complete genome of Sphingomonas hengshuiensis sp. WHSC-8 isolated from soil of Hengshui Lake.</title>
        <authorList>
            <person name="Wei S."/>
            <person name="Guo J."/>
            <person name="Su C."/>
            <person name="Wu R."/>
            <person name="Zhang Z."/>
            <person name="Liang K."/>
            <person name="Li H."/>
            <person name="Wang T."/>
            <person name="Liu H."/>
            <person name="Zhang C."/>
            <person name="Li Z."/>
            <person name="Wang Q."/>
            <person name="Meng J."/>
        </authorList>
    </citation>
    <scope>NUCLEOTIDE SEQUENCE [LARGE SCALE GENOMIC DNA]</scope>
    <source>
        <strain evidence="1 2">WHSC-8</strain>
    </source>
</reference>
<evidence type="ECO:0000313" key="2">
    <source>
        <dbReference type="Proteomes" id="UP000032300"/>
    </source>
</evidence>
<dbReference type="EMBL" id="CP010836">
    <property type="protein sequence ID" value="AJP70856.1"/>
    <property type="molecule type" value="Genomic_DNA"/>
</dbReference>
<name>A0A7U5BEK0_9SPHN</name>
<sequence length="77" mass="8130">MAFQCGVYSCRAVEQFAAAIGAAFVQCIGAVGAEGAFERADERPALIGGEIDAAAFAVGAHFQHRRVFRRGADERLA</sequence>
<accession>A0A7U5BEK0</accession>
<proteinExistence type="predicted"/>
<keyword evidence="2" id="KW-1185">Reference proteome</keyword>
<organism evidence="1 2">
    <name type="scientific">Sphingomonas hengshuiensis</name>
    <dbReference type="NCBI Taxonomy" id="1609977"/>
    <lineage>
        <taxon>Bacteria</taxon>
        <taxon>Pseudomonadati</taxon>
        <taxon>Pseudomonadota</taxon>
        <taxon>Alphaproteobacteria</taxon>
        <taxon>Sphingomonadales</taxon>
        <taxon>Sphingomonadaceae</taxon>
        <taxon>Sphingomonas</taxon>
    </lineage>
</organism>
<protein>
    <submittedName>
        <fullName evidence="1">Uncharacterized protein</fullName>
    </submittedName>
</protein>
<dbReference type="AlphaFoldDB" id="A0A7U5BEK0"/>
<evidence type="ECO:0000313" key="1">
    <source>
        <dbReference type="EMBL" id="AJP70856.1"/>
    </source>
</evidence>